<dbReference type="CDD" id="cd06225">
    <property type="entry name" value="HAMP"/>
    <property type="match status" value="1"/>
</dbReference>
<dbReference type="GO" id="GO:0006935">
    <property type="term" value="P:chemotaxis"/>
    <property type="evidence" value="ECO:0007669"/>
    <property type="project" value="InterPro"/>
</dbReference>
<evidence type="ECO:0000256" key="3">
    <source>
        <dbReference type="PROSITE-ProRule" id="PRU00284"/>
    </source>
</evidence>
<dbReference type="Gene3D" id="6.10.340.10">
    <property type="match status" value="1"/>
</dbReference>
<dbReference type="PRINTS" id="PR00260">
    <property type="entry name" value="CHEMTRNSDUCR"/>
</dbReference>
<protein>
    <submittedName>
        <fullName evidence="8">Chemotaxis protein</fullName>
    </submittedName>
</protein>
<evidence type="ECO:0000256" key="1">
    <source>
        <dbReference type="ARBA" id="ARBA00023224"/>
    </source>
</evidence>
<dbReference type="EMBL" id="PDKW01000038">
    <property type="protein sequence ID" value="PGH58561.1"/>
    <property type="molecule type" value="Genomic_DNA"/>
</dbReference>
<proteinExistence type="inferred from homology"/>
<dbReference type="InterPro" id="IPR003660">
    <property type="entry name" value="HAMP_dom"/>
</dbReference>
<dbReference type="Pfam" id="PF00672">
    <property type="entry name" value="HAMP"/>
    <property type="match status" value="1"/>
</dbReference>
<dbReference type="Pfam" id="PF00015">
    <property type="entry name" value="MCPsignal"/>
    <property type="match status" value="1"/>
</dbReference>
<comment type="similarity">
    <text evidence="2">Belongs to the methyl-accepting chemotaxis (MCP) protein family.</text>
</comment>
<dbReference type="PANTHER" id="PTHR32089:SF112">
    <property type="entry name" value="LYSOZYME-LIKE PROTEIN-RELATED"/>
    <property type="match status" value="1"/>
</dbReference>
<dbReference type="RefSeq" id="WP_098735387.1">
    <property type="nucleotide sequence ID" value="NZ_PDKW01000038.1"/>
</dbReference>
<evidence type="ECO:0000259" key="7">
    <source>
        <dbReference type="PROSITE" id="PS51753"/>
    </source>
</evidence>
<dbReference type="PROSITE" id="PS50111">
    <property type="entry name" value="CHEMOTAXIS_TRANSDUC_2"/>
    <property type="match status" value="1"/>
</dbReference>
<dbReference type="GO" id="GO:0007165">
    <property type="term" value="P:signal transduction"/>
    <property type="evidence" value="ECO:0007669"/>
    <property type="project" value="UniProtKB-KW"/>
</dbReference>
<keyword evidence="4" id="KW-0812">Transmembrane</keyword>
<evidence type="ECO:0000256" key="4">
    <source>
        <dbReference type="SAM" id="Phobius"/>
    </source>
</evidence>
<keyword evidence="4" id="KW-1133">Transmembrane helix</keyword>
<feature type="domain" description="HAMP" evidence="6">
    <location>
        <begin position="324"/>
        <end position="377"/>
    </location>
</feature>
<sequence>MPTAAGIKLGTRIGHRITAGSAGILLFLAAVAGVGINALSETETVVRRNGVLAEQVVDLGRMQTLMLDMRLKTAAFLLNGRDEDADAVANLSAEAATLVAAVDSRLSGSGDTAAVQQMKTRVAQYRDSFAAVREAHGQRSEAVAEVAKFGSKLQTMLSTILTNAKSGGNVEALNLAAQAAMHVQAARTVAARFQGEGSAGLATATKTELKTAAQNGDAMAKTVTDPALRGLVSAFLKTLDGYAAGFDRLVETTQRRDALVNDTLTPLGTAIGDQARGLTDQGIADEHQLRADTTSDIAGYRQAMAGASAAGLILGLAAALLIARSLSRPVVAMTDAMTRLAGGDRSVTVPGLDRRDEIGGMAKAVQVFQAGLIEADRMAADKAAEHEARVRRGERIDRLTREFERMVDNTLGRVASAATQLQSTAQTIQSTTDETSRLAGDAVRSSGETTGSVETVAAAAEELAVSIVAISQHVAHSAEVTEQAVGIARVTDETVRSLTGVARQIGDVVQLIGSIAAQTNLLALNATIEAARAGEAGRGFAVVANEVKSLAAQTAKATEEIEAQIAAVQRVSSEAAGAITEIVKVIGEVNEVSGTIASAIGEQRAATSEISGSIQRAARGTQDVRDSIAGVTHAFQATSDASRQVKTAADGLSGEADDLRGCVSRFLADMRAA</sequence>
<dbReference type="SMART" id="SM00283">
    <property type="entry name" value="MA"/>
    <property type="match status" value="1"/>
</dbReference>
<keyword evidence="1 3" id="KW-0807">Transducer</keyword>
<reference evidence="9" key="1">
    <citation type="submission" date="2017-10" db="EMBL/GenBank/DDBJ databases">
        <authorList>
            <person name="Kravchenko I.K."/>
            <person name="Grouzdev D.S."/>
        </authorList>
    </citation>
    <scope>NUCLEOTIDE SEQUENCE [LARGE SCALE GENOMIC DNA]</scope>
    <source>
        <strain evidence="9">B2</strain>
    </source>
</reference>
<dbReference type="PANTHER" id="PTHR32089">
    <property type="entry name" value="METHYL-ACCEPTING CHEMOTAXIS PROTEIN MCPB"/>
    <property type="match status" value="1"/>
</dbReference>
<dbReference type="InterPro" id="IPR004090">
    <property type="entry name" value="Chemotax_Me-accpt_rcpt"/>
</dbReference>
<feature type="domain" description="HBM" evidence="7">
    <location>
        <begin position="51"/>
        <end position="290"/>
    </location>
</feature>
<keyword evidence="9" id="KW-1185">Reference proteome</keyword>
<evidence type="ECO:0000313" key="8">
    <source>
        <dbReference type="EMBL" id="PGH58561.1"/>
    </source>
</evidence>
<dbReference type="OrthoDB" id="3378718at2"/>
<name>A0A2B8BKU4_9PROT</name>
<dbReference type="Gene3D" id="1.10.287.950">
    <property type="entry name" value="Methyl-accepting chemotaxis protein"/>
    <property type="match status" value="1"/>
</dbReference>
<dbReference type="SMART" id="SM00304">
    <property type="entry name" value="HAMP"/>
    <property type="match status" value="1"/>
</dbReference>
<gene>
    <name evidence="8" type="ORF">CRT60_05285</name>
</gene>
<evidence type="ECO:0000259" key="5">
    <source>
        <dbReference type="PROSITE" id="PS50111"/>
    </source>
</evidence>
<dbReference type="Proteomes" id="UP000225379">
    <property type="component" value="Unassembled WGS sequence"/>
</dbReference>
<dbReference type="InterPro" id="IPR004089">
    <property type="entry name" value="MCPsignal_dom"/>
</dbReference>
<dbReference type="SUPFAM" id="SSF58104">
    <property type="entry name" value="Methyl-accepting chemotaxis protein (MCP) signaling domain"/>
    <property type="match status" value="1"/>
</dbReference>
<feature type="domain" description="Methyl-accepting transducer" evidence="5">
    <location>
        <begin position="417"/>
        <end position="653"/>
    </location>
</feature>
<dbReference type="GO" id="GO:0016020">
    <property type="term" value="C:membrane"/>
    <property type="evidence" value="ECO:0007669"/>
    <property type="project" value="InterPro"/>
</dbReference>
<dbReference type="GO" id="GO:0004888">
    <property type="term" value="F:transmembrane signaling receptor activity"/>
    <property type="evidence" value="ECO:0007669"/>
    <property type="project" value="InterPro"/>
</dbReference>
<feature type="transmembrane region" description="Helical" evidence="4">
    <location>
        <begin position="17"/>
        <end position="39"/>
    </location>
</feature>
<dbReference type="SMART" id="SM01358">
    <property type="entry name" value="HBM"/>
    <property type="match status" value="1"/>
</dbReference>
<comment type="caution">
    <text evidence="8">The sequence shown here is derived from an EMBL/GenBank/DDBJ whole genome shotgun (WGS) entry which is preliminary data.</text>
</comment>
<evidence type="ECO:0000256" key="2">
    <source>
        <dbReference type="ARBA" id="ARBA00029447"/>
    </source>
</evidence>
<dbReference type="InterPro" id="IPR032255">
    <property type="entry name" value="HBM"/>
</dbReference>
<dbReference type="PROSITE" id="PS51753">
    <property type="entry name" value="HBM"/>
    <property type="match status" value="1"/>
</dbReference>
<dbReference type="AlphaFoldDB" id="A0A2B8BKU4"/>
<evidence type="ECO:0000313" key="9">
    <source>
        <dbReference type="Proteomes" id="UP000225379"/>
    </source>
</evidence>
<dbReference type="Gene3D" id="1.20.1440.210">
    <property type="match status" value="1"/>
</dbReference>
<dbReference type="PROSITE" id="PS50885">
    <property type="entry name" value="HAMP"/>
    <property type="match status" value="1"/>
</dbReference>
<organism evidence="8 9">
    <name type="scientific">Azospirillum palustre</name>
    <dbReference type="NCBI Taxonomy" id="2044885"/>
    <lineage>
        <taxon>Bacteria</taxon>
        <taxon>Pseudomonadati</taxon>
        <taxon>Pseudomonadota</taxon>
        <taxon>Alphaproteobacteria</taxon>
        <taxon>Rhodospirillales</taxon>
        <taxon>Azospirillaceae</taxon>
        <taxon>Azospirillum</taxon>
    </lineage>
</organism>
<dbReference type="SUPFAM" id="SSF158472">
    <property type="entry name" value="HAMP domain-like"/>
    <property type="match status" value="1"/>
</dbReference>
<accession>A0A2B8BKU4</accession>
<keyword evidence="4" id="KW-0472">Membrane</keyword>
<evidence type="ECO:0000259" key="6">
    <source>
        <dbReference type="PROSITE" id="PS50885"/>
    </source>
</evidence>